<dbReference type="OMA" id="AACCAFH"/>
<name>T1KWG7_TETUR</name>
<protein>
    <submittedName>
        <fullName evidence="2">Uncharacterized protein</fullName>
    </submittedName>
</protein>
<reference evidence="3" key="1">
    <citation type="submission" date="2011-08" db="EMBL/GenBank/DDBJ databases">
        <authorList>
            <person name="Rombauts S."/>
        </authorList>
    </citation>
    <scope>NUCLEOTIDE SEQUENCE</scope>
    <source>
        <strain evidence="3">London</strain>
    </source>
</reference>
<reference evidence="2" key="2">
    <citation type="submission" date="2015-06" db="UniProtKB">
        <authorList>
            <consortium name="EnsemblMetazoa"/>
        </authorList>
    </citation>
    <scope>IDENTIFICATION</scope>
</reference>
<dbReference type="PANTHER" id="PTHR33964">
    <property type="entry name" value="RE45066P-RELATED"/>
    <property type="match status" value="1"/>
</dbReference>
<dbReference type="PANTHER" id="PTHR33964:SF1">
    <property type="entry name" value="RE45066P"/>
    <property type="match status" value="1"/>
</dbReference>
<dbReference type="Proteomes" id="UP000015104">
    <property type="component" value="Unassembled WGS sequence"/>
</dbReference>
<sequence length="254" mass="28684">MVSLLSIVVLLSTVFMTTYADECQQAEEILDNCGLHLSMIDDKEIPIPSNDDEMKDHCSKMFTNLDCIRDFNKKCLKPFPKTLFGMFGHDLRKELKHRCDKPEGRAQFLKHAECLRHKDKLGPIVQCKNNFIGQLEWITGNVKKEDQTVAACCAFHQAHDCFGAKIEEVCHPITGSGTKEFLDEVLESTVTEAIDYACGKYKNLDQCHQFLDKSIWDKLFEVGKDAAAAGVNIHHRSSITAVVDLLNQFDNGSR</sequence>
<feature type="signal peptide" evidence="1">
    <location>
        <begin position="1"/>
        <end position="20"/>
    </location>
</feature>
<dbReference type="OrthoDB" id="6499567at2759"/>
<accession>T1KWG7</accession>
<proteinExistence type="predicted"/>
<keyword evidence="3" id="KW-1185">Reference proteome</keyword>
<evidence type="ECO:0000313" key="2">
    <source>
        <dbReference type="EnsemblMetazoa" id="tetur24g01580.1"/>
    </source>
</evidence>
<dbReference type="AlphaFoldDB" id="T1KWG7"/>
<organism evidence="2 3">
    <name type="scientific">Tetranychus urticae</name>
    <name type="common">Two-spotted spider mite</name>
    <dbReference type="NCBI Taxonomy" id="32264"/>
    <lineage>
        <taxon>Eukaryota</taxon>
        <taxon>Metazoa</taxon>
        <taxon>Ecdysozoa</taxon>
        <taxon>Arthropoda</taxon>
        <taxon>Chelicerata</taxon>
        <taxon>Arachnida</taxon>
        <taxon>Acari</taxon>
        <taxon>Acariformes</taxon>
        <taxon>Trombidiformes</taxon>
        <taxon>Prostigmata</taxon>
        <taxon>Eleutherengona</taxon>
        <taxon>Raphignathae</taxon>
        <taxon>Tetranychoidea</taxon>
        <taxon>Tetranychidae</taxon>
        <taxon>Tetranychus</taxon>
    </lineage>
</organism>
<evidence type="ECO:0000256" key="1">
    <source>
        <dbReference type="SAM" id="SignalP"/>
    </source>
</evidence>
<dbReference type="KEGG" id="tut:107367812"/>
<keyword evidence="1" id="KW-0732">Signal</keyword>
<dbReference type="EnsemblMetazoa" id="tetur24g01580.1">
    <property type="protein sequence ID" value="tetur24g01580.1"/>
    <property type="gene ID" value="tetur24g01580"/>
</dbReference>
<dbReference type="HOGENOM" id="CLU_096218_0_0_1"/>
<gene>
    <name evidence="2" type="primary">107367812</name>
</gene>
<dbReference type="EMBL" id="CAEY01000644">
    <property type="status" value="NOT_ANNOTATED_CDS"/>
    <property type="molecule type" value="Genomic_DNA"/>
</dbReference>
<evidence type="ECO:0000313" key="3">
    <source>
        <dbReference type="Proteomes" id="UP000015104"/>
    </source>
</evidence>
<feature type="chain" id="PRO_5004581825" evidence="1">
    <location>
        <begin position="21"/>
        <end position="254"/>
    </location>
</feature>